<feature type="domain" description="SEFIR" evidence="1">
    <location>
        <begin position="3"/>
        <end position="140"/>
    </location>
</feature>
<evidence type="ECO:0000259" key="1">
    <source>
        <dbReference type="PROSITE" id="PS51534"/>
    </source>
</evidence>
<keyword evidence="3" id="KW-1185">Reference proteome</keyword>
<evidence type="ECO:0000313" key="3">
    <source>
        <dbReference type="Proteomes" id="UP000035963"/>
    </source>
</evidence>
<dbReference type="OrthoDB" id="5149141at2"/>
<dbReference type="AlphaFoldDB" id="A0A0J1CWY8"/>
<dbReference type="RefSeq" id="WP_047847787.1">
    <property type="nucleotide sequence ID" value="NZ_AEJF01000107.1"/>
</dbReference>
<organism evidence="2 3">
    <name type="scientific">Caballeronia mineralivorans PML1(12)</name>
    <dbReference type="NCBI Taxonomy" id="908627"/>
    <lineage>
        <taxon>Bacteria</taxon>
        <taxon>Pseudomonadati</taxon>
        <taxon>Pseudomonadota</taxon>
        <taxon>Betaproteobacteria</taxon>
        <taxon>Burkholderiales</taxon>
        <taxon>Burkholderiaceae</taxon>
        <taxon>Caballeronia</taxon>
    </lineage>
</organism>
<reference evidence="2 3" key="1">
    <citation type="journal article" date="2015" name="Genome Announc.">
        <title>Draft Genome Sequence of Burkholderia sp. Strain PML1(12), an Ectomycorrhizosphere-Inhabiting Bacterium with Effective Mineral-Weathering Ability.</title>
        <authorList>
            <person name="Uroz S."/>
            <person name="Oger P."/>
        </authorList>
    </citation>
    <scope>NUCLEOTIDE SEQUENCE [LARGE SCALE GENOMIC DNA]</scope>
    <source>
        <strain evidence="3">PML1(12)</strain>
    </source>
</reference>
<accession>A0A0J1CWY8</accession>
<dbReference type="Pfam" id="PF08357">
    <property type="entry name" value="SEFIR"/>
    <property type="match status" value="1"/>
</dbReference>
<comment type="caution">
    <text evidence="2">The sequence shown here is derived from an EMBL/GenBank/DDBJ whole genome shotgun (WGS) entry which is preliminary data.</text>
</comment>
<dbReference type="InterPro" id="IPR013568">
    <property type="entry name" value="SEFIR_dom"/>
</dbReference>
<dbReference type="PATRIC" id="fig|908627.4.peg.3751"/>
<gene>
    <name evidence="2" type="ORF">EOS_16745</name>
</gene>
<evidence type="ECO:0000313" key="2">
    <source>
        <dbReference type="EMBL" id="KLU25080.1"/>
    </source>
</evidence>
<dbReference type="PROSITE" id="PS51534">
    <property type="entry name" value="SEFIR"/>
    <property type="match status" value="1"/>
</dbReference>
<dbReference type="Proteomes" id="UP000035963">
    <property type="component" value="Unassembled WGS sequence"/>
</dbReference>
<protein>
    <recommendedName>
        <fullName evidence="1">SEFIR domain-containing protein</fullName>
    </recommendedName>
</protein>
<dbReference type="EMBL" id="AEJF01000107">
    <property type="protein sequence ID" value="KLU25080.1"/>
    <property type="molecule type" value="Genomic_DNA"/>
</dbReference>
<proteinExistence type="predicted"/>
<sequence>MTPPKLFISYSWTTPSHEQWVLDLAERLRQDNIDVILDKWDLREGHDAHAFMERMVTDKEIKKVAIICDAAYVRKANERARGVGAETQIITGEIYGATTQDKFVAVIAEKDDDGKPYLPAYYTGRIHIDLADLDRHEEQYERLVRWVFDKPLYVKPPLGKTPAFLEAATAVTIGNRSSMKRALDQLRDGKATAAAALDDYLSSVAEGVEQLRILKVPGIEFDQQVIDSIDAFSPTRDELLGVVRTISRYQPTDENLTKVHRFFEKLLRYHGPLSNVSSWSSDDFDNFVFLTYELFVHTIAILLDDDRFEQAAMLMETDFYIERNVSSGGEPMVSATTLDRDLESLDRRNHRLGLKRVSLRADLLHERTKTMPFRFELLAQADLVLFLHFRRRGLHWWPYTSLYLGSGRTPLPLFARANSTRFFEKMRVLFGVDTGTQLRDFLQQLEANDDLPRWGHRRLPIQWLTAAESLATKP</sequence>
<dbReference type="Gene3D" id="3.40.50.10140">
    <property type="entry name" value="Toll/interleukin-1 receptor homology (TIR) domain"/>
    <property type="match status" value="1"/>
</dbReference>
<dbReference type="InterPro" id="IPR035897">
    <property type="entry name" value="Toll_tir_struct_dom_sf"/>
</dbReference>
<name>A0A0J1CWY8_9BURK</name>